<evidence type="ECO:0000256" key="2">
    <source>
        <dbReference type="ARBA" id="ARBA00023002"/>
    </source>
</evidence>
<keyword evidence="7" id="KW-1185">Reference proteome</keyword>
<dbReference type="Gene3D" id="3.40.605.10">
    <property type="entry name" value="Aldehyde Dehydrogenase, Chain A, domain 1"/>
    <property type="match status" value="1"/>
</dbReference>
<sequence>MSTDLTYRLYIDGSWADSEGGEPLHVRNPATEEQIGLVPNASAKDVVRAITAARAAFDSGPWPRMTPRERSAVMVRMAEALDRRRDEFVDLVVAEAGALRPLAFHAQVGTGISHFTDIAERVLPTFPFSEAMLPEPGLDAAGPLLGQGVVLREPRGVAALITPFNFPFLINLCKLAPALAAGNTVVLKPSPLTPLEALVLGEIADEAGLPPGVLNIVTGDVAAGEELTRNPMVDLISFTGSDLVGRKVMAQGADTLKKVILELGGKSANLLFEDADVDRAAVDVLTNFVMHAGQGCALLTRTLVHESLHDELVSKVTAMLPYVKLGDPADPTTGMGPLISAAQRERVERLISIGSAEGGRIVYGGGRPADLDKGYYLEPTLFVDVDHSMTITRREIFGPVGVVIPFRDQEEAIRLANDSDYGLGGGVWSADTIRAFEVAKQLRTGYIHVNGGGGSLTPHGPFGGYKQSGLGREVGYTGMSEFLEYKTINWRVG</sequence>
<name>A0A937RLW1_9ACTN</name>
<feature type="domain" description="Aldehyde dehydrogenase" evidence="5">
    <location>
        <begin position="15"/>
        <end position="488"/>
    </location>
</feature>
<feature type="active site" evidence="3">
    <location>
        <position position="262"/>
    </location>
</feature>
<evidence type="ECO:0000256" key="1">
    <source>
        <dbReference type="ARBA" id="ARBA00009986"/>
    </source>
</evidence>
<comment type="caution">
    <text evidence="6">The sequence shown here is derived from an EMBL/GenBank/DDBJ whole genome shotgun (WGS) entry which is preliminary data.</text>
</comment>
<evidence type="ECO:0000256" key="4">
    <source>
        <dbReference type="RuleBase" id="RU003345"/>
    </source>
</evidence>
<evidence type="ECO:0000313" key="6">
    <source>
        <dbReference type="EMBL" id="MBL7632772.1"/>
    </source>
</evidence>
<dbReference type="CDD" id="cd07089">
    <property type="entry name" value="ALDH_CddD-AldA-like"/>
    <property type="match status" value="1"/>
</dbReference>
<dbReference type="EMBL" id="JAEACQ010000349">
    <property type="protein sequence ID" value="MBL7632772.1"/>
    <property type="molecule type" value="Genomic_DNA"/>
</dbReference>
<evidence type="ECO:0000313" key="7">
    <source>
        <dbReference type="Proteomes" id="UP000604475"/>
    </source>
</evidence>
<evidence type="ECO:0000256" key="3">
    <source>
        <dbReference type="PROSITE-ProRule" id="PRU10007"/>
    </source>
</evidence>
<dbReference type="Proteomes" id="UP000604475">
    <property type="component" value="Unassembled WGS sequence"/>
</dbReference>
<dbReference type="FunFam" id="3.40.605.10:FF:000007">
    <property type="entry name" value="NAD/NADP-dependent betaine aldehyde dehydrogenase"/>
    <property type="match status" value="1"/>
</dbReference>
<dbReference type="InterPro" id="IPR016162">
    <property type="entry name" value="Ald_DH_N"/>
</dbReference>
<dbReference type="Gene3D" id="3.40.309.10">
    <property type="entry name" value="Aldehyde Dehydrogenase, Chain A, domain 2"/>
    <property type="match status" value="1"/>
</dbReference>
<protein>
    <submittedName>
        <fullName evidence="6">Aldehyde dehydrogenase family protein</fullName>
    </submittedName>
</protein>
<organism evidence="6 7">
    <name type="scientific">Frankia nepalensis</name>
    <dbReference type="NCBI Taxonomy" id="1836974"/>
    <lineage>
        <taxon>Bacteria</taxon>
        <taxon>Bacillati</taxon>
        <taxon>Actinomycetota</taxon>
        <taxon>Actinomycetes</taxon>
        <taxon>Frankiales</taxon>
        <taxon>Frankiaceae</taxon>
        <taxon>Frankia</taxon>
    </lineage>
</organism>
<keyword evidence="2 4" id="KW-0560">Oxidoreductase</keyword>
<evidence type="ECO:0000259" key="5">
    <source>
        <dbReference type="Pfam" id="PF00171"/>
    </source>
</evidence>
<dbReference type="SUPFAM" id="SSF53720">
    <property type="entry name" value="ALDH-like"/>
    <property type="match status" value="1"/>
</dbReference>
<dbReference type="InterPro" id="IPR015590">
    <property type="entry name" value="Aldehyde_DH_dom"/>
</dbReference>
<dbReference type="Pfam" id="PF00171">
    <property type="entry name" value="Aldedh"/>
    <property type="match status" value="1"/>
</dbReference>
<proteinExistence type="inferred from homology"/>
<gene>
    <name evidence="6" type="ORF">I7412_37590</name>
</gene>
<dbReference type="InterPro" id="IPR016161">
    <property type="entry name" value="Ald_DH/histidinol_DH"/>
</dbReference>
<dbReference type="InterPro" id="IPR016163">
    <property type="entry name" value="Ald_DH_C"/>
</dbReference>
<dbReference type="RefSeq" id="WP_203004128.1">
    <property type="nucleotide sequence ID" value="NZ_JADWYU010000207.1"/>
</dbReference>
<dbReference type="GO" id="GO:0016620">
    <property type="term" value="F:oxidoreductase activity, acting on the aldehyde or oxo group of donors, NAD or NADP as acceptor"/>
    <property type="evidence" value="ECO:0007669"/>
    <property type="project" value="InterPro"/>
</dbReference>
<dbReference type="PANTHER" id="PTHR42804">
    <property type="entry name" value="ALDEHYDE DEHYDROGENASE"/>
    <property type="match status" value="1"/>
</dbReference>
<dbReference type="FunFam" id="3.40.309.10:FF:000012">
    <property type="entry name" value="Betaine aldehyde dehydrogenase"/>
    <property type="match status" value="1"/>
</dbReference>
<accession>A0A937RLW1</accession>
<dbReference type="PANTHER" id="PTHR42804:SF1">
    <property type="entry name" value="ALDEHYDE DEHYDROGENASE-RELATED"/>
    <property type="match status" value="1"/>
</dbReference>
<dbReference type="AlphaFoldDB" id="A0A937RLW1"/>
<reference evidence="6" key="1">
    <citation type="submission" date="2020-12" db="EMBL/GenBank/DDBJ databases">
        <title>Genomic characterization of non-nitrogen-fixing Frankia strains.</title>
        <authorList>
            <person name="Carlos-Shanley C."/>
            <person name="Guerra T."/>
            <person name="Hahn D."/>
        </authorList>
    </citation>
    <scope>NUCLEOTIDE SEQUENCE</scope>
    <source>
        <strain evidence="6">CN6</strain>
    </source>
</reference>
<dbReference type="InterPro" id="IPR029510">
    <property type="entry name" value="Ald_DH_CS_GLU"/>
</dbReference>
<dbReference type="PROSITE" id="PS00687">
    <property type="entry name" value="ALDEHYDE_DEHYDR_GLU"/>
    <property type="match status" value="1"/>
</dbReference>
<comment type="similarity">
    <text evidence="1 4">Belongs to the aldehyde dehydrogenase family.</text>
</comment>